<reference evidence="1" key="1">
    <citation type="submission" date="2021-10" db="EMBL/GenBank/DDBJ databases">
        <title>Collection of gut derived symbiotic bacterial strains cultured from healthy donors.</title>
        <authorList>
            <person name="Lin H."/>
            <person name="Littmann E."/>
            <person name="Claire K."/>
            <person name="Pamer E."/>
        </authorList>
    </citation>
    <scope>NUCLEOTIDE SEQUENCE</scope>
    <source>
        <strain evidence="1">MSK.23.4</strain>
    </source>
</reference>
<keyword evidence="1" id="KW-0808">Transferase</keyword>
<dbReference type="Gene3D" id="3.90.550.10">
    <property type="entry name" value="Spore Coat Polysaccharide Biosynthesis Protein SpsA, Chain A"/>
    <property type="match status" value="1"/>
</dbReference>
<accession>A0AAJ1AYL3</accession>
<dbReference type="PANTHER" id="PTHR21485:SF6">
    <property type="entry name" value="N-ACYLNEURAMINATE CYTIDYLYLTRANSFERASE-RELATED"/>
    <property type="match status" value="1"/>
</dbReference>
<dbReference type="Proteomes" id="UP001297422">
    <property type="component" value="Unassembled WGS sequence"/>
</dbReference>
<keyword evidence="1" id="KW-0548">Nucleotidyltransferase</keyword>
<dbReference type="CDD" id="cd02513">
    <property type="entry name" value="CMP-NeuAc_Synthase"/>
    <property type="match status" value="1"/>
</dbReference>
<dbReference type="GO" id="GO:0008781">
    <property type="term" value="F:N-acylneuraminate cytidylyltransferase activity"/>
    <property type="evidence" value="ECO:0007669"/>
    <property type="project" value="TreeGrafter"/>
</dbReference>
<gene>
    <name evidence="1" type="ORF">LIQ10_14240</name>
</gene>
<dbReference type="InterPro" id="IPR050793">
    <property type="entry name" value="CMP-NeuNAc_synthase"/>
</dbReference>
<dbReference type="RefSeq" id="WP_173879397.1">
    <property type="nucleotide sequence ID" value="NZ_JAAIMT010000020.1"/>
</dbReference>
<dbReference type="SUPFAM" id="SSF53448">
    <property type="entry name" value="Nucleotide-diphospho-sugar transferases"/>
    <property type="match status" value="1"/>
</dbReference>
<sequence length="222" mass="25819">MKIVSFIPIKLNNQRLPGKNTLLLNGRPTCDYIFETISSIESIDEKYVYCSDESIKSYIEPYKHRGLKFLKRPEYLDDFKIKGLEIIKQFVEDVPADIYVLTHVTQPFTKSESIKKALNQVISGEYDSAFSAVTLQDYMWINGKPLNYDMKNIVRTQDLTPIYMETGAFFIFRKEVFTELGQRIGNKPYIHEISQFEAVDIDTAEDFEFAKAVAMYLDKKEK</sequence>
<name>A0AAJ1AYL3_MEDGN</name>
<proteinExistence type="predicted"/>
<dbReference type="AlphaFoldDB" id="A0AAJ1AYL3"/>
<dbReference type="InterPro" id="IPR003329">
    <property type="entry name" value="Cytidylyl_trans"/>
</dbReference>
<dbReference type="Pfam" id="PF02348">
    <property type="entry name" value="CTP_transf_3"/>
    <property type="match status" value="1"/>
</dbReference>
<evidence type="ECO:0000313" key="2">
    <source>
        <dbReference type="Proteomes" id="UP001297422"/>
    </source>
</evidence>
<comment type="caution">
    <text evidence="1">The sequence shown here is derived from an EMBL/GenBank/DDBJ whole genome shotgun (WGS) entry which is preliminary data.</text>
</comment>
<evidence type="ECO:0000313" key="1">
    <source>
        <dbReference type="EMBL" id="MCB5494874.1"/>
    </source>
</evidence>
<dbReference type="PANTHER" id="PTHR21485">
    <property type="entry name" value="HAD SUPERFAMILY MEMBERS CMAS AND KDSC"/>
    <property type="match status" value="1"/>
</dbReference>
<organism evidence="1 2">
    <name type="scientific">Mediterraneibacter gnavus</name>
    <name type="common">Ruminococcus gnavus</name>
    <dbReference type="NCBI Taxonomy" id="33038"/>
    <lineage>
        <taxon>Bacteria</taxon>
        <taxon>Bacillati</taxon>
        <taxon>Bacillota</taxon>
        <taxon>Clostridia</taxon>
        <taxon>Lachnospirales</taxon>
        <taxon>Lachnospiraceae</taxon>
        <taxon>Mediterraneibacter</taxon>
    </lineage>
</organism>
<protein>
    <submittedName>
        <fullName evidence="1">Acylneuraminate cytidylyltransferase family protein</fullName>
    </submittedName>
</protein>
<dbReference type="EMBL" id="JAJBNC010000025">
    <property type="protein sequence ID" value="MCB5494874.1"/>
    <property type="molecule type" value="Genomic_DNA"/>
</dbReference>
<dbReference type="InterPro" id="IPR029044">
    <property type="entry name" value="Nucleotide-diphossugar_trans"/>
</dbReference>